<evidence type="ECO:0000256" key="3">
    <source>
        <dbReference type="ARBA" id="ARBA00022989"/>
    </source>
</evidence>
<dbReference type="PANTHER" id="PTHR13659:SF5">
    <property type="entry name" value="PROTEIN FAM8A1"/>
    <property type="match status" value="1"/>
</dbReference>
<feature type="region of interest" description="Disordered" evidence="6">
    <location>
        <begin position="1"/>
        <end position="26"/>
    </location>
</feature>
<feature type="domain" description="RDD" evidence="8">
    <location>
        <begin position="369"/>
        <end position="529"/>
    </location>
</feature>
<accession>A0A819Z0X9</accession>
<reference evidence="9" key="1">
    <citation type="submission" date="2021-02" db="EMBL/GenBank/DDBJ databases">
        <authorList>
            <person name="Nowell W R."/>
        </authorList>
    </citation>
    <scope>NUCLEOTIDE SEQUENCE</scope>
</reference>
<dbReference type="Proteomes" id="UP000663873">
    <property type="component" value="Unassembled WGS sequence"/>
</dbReference>
<name>A0A819Z0X9_9BILA</name>
<dbReference type="AlphaFoldDB" id="A0A819Z0X9"/>
<evidence type="ECO:0000256" key="1">
    <source>
        <dbReference type="ARBA" id="ARBA00004141"/>
    </source>
</evidence>
<organism evidence="9 10">
    <name type="scientific">Rotaria socialis</name>
    <dbReference type="NCBI Taxonomy" id="392032"/>
    <lineage>
        <taxon>Eukaryota</taxon>
        <taxon>Metazoa</taxon>
        <taxon>Spiralia</taxon>
        <taxon>Gnathifera</taxon>
        <taxon>Rotifera</taxon>
        <taxon>Eurotatoria</taxon>
        <taxon>Bdelloidea</taxon>
        <taxon>Philodinida</taxon>
        <taxon>Philodinidae</taxon>
        <taxon>Rotaria</taxon>
    </lineage>
</organism>
<keyword evidence="10" id="KW-1185">Reference proteome</keyword>
<evidence type="ECO:0000259" key="8">
    <source>
        <dbReference type="Pfam" id="PF06271"/>
    </source>
</evidence>
<evidence type="ECO:0000256" key="2">
    <source>
        <dbReference type="ARBA" id="ARBA00022692"/>
    </source>
</evidence>
<keyword evidence="2 7" id="KW-0812">Transmembrane</keyword>
<evidence type="ECO:0000256" key="5">
    <source>
        <dbReference type="SAM" id="Coils"/>
    </source>
</evidence>
<comment type="caution">
    <text evidence="9">The sequence shown here is derived from an EMBL/GenBank/DDBJ whole genome shotgun (WGS) entry which is preliminary data.</text>
</comment>
<protein>
    <recommendedName>
        <fullName evidence="8">RDD domain-containing protein</fullName>
    </recommendedName>
</protein>
<keyword evidence="3 7" id="KW-1133">Transmembrane helix</keyword>
<dbReference type="EMBL" id="CAJOBP010000353">
    <property type="protein sequence ID" value="CAF4166376.1"/>
    <property type="molecule type" value="Genomic_DNA"/>
</dbReference>
<feature type="transmembrane region" description="Helical" evidence="7">
    <location>
        <begin position="383"/>
        <end position="403"/>
    </location>
</feature>
<dbReference type="GO" id="GO:0016020">
    <property type="term" value="C:membrane"/>
    <property type="evidence" value="ECO:0007669"/>
    <property type="project" value="UniProtKB-SubCell"/>
</dbReference>
<keyword evidence="5" id="KW-0175">Coiled coil</keyword>
<dbReference type="Pfam" id="PF06271">
    <property type="entry name" value="RDD"/>
    <property type="match status" value="1"/>
</dbReference>
<feature type="coiled-coil region" evidence="5">
    <location>
        <begin position="200"/>
        <end position="297"/>
    </location>
</feature>
<dbReference type="InterPro" id="IPR010432">
    <property type="entry name" value="RDD"/>
</dbReference>
<evidence type="ECO:0000256" key="6">
    <source>
        <dbReference type="SAM" id="MobiDB-lite"/>
    </source>
</evidence>
<feature type="region of interest" description="Disordered" evidence="6">
    <location>
        <begin position="70"/>
        <end position="115"/>
    </location>
</feature>
<feature type="transmembrane region" description="Helical" evidence="7">
    <location>
        <begin position="435"/>
        <end position="454"/>
    </location>
</feature>
<evidence type="ECO:0000256" key="7">
    <source>
        <dbReference type="SAM" id="Phobius"/>
    </source>
</evidence>
<evidence type="ECO:0000313" key="10">
    <source>
        <dbReference type="Proteomes" id="UP000663873"/>
    </source>
</evidence>
<proteinExistence type="predicted"/>
<keyword evidence="4 7" id="KW-0472">Membrane</keyword>
<comment type="subcellular location">
    <subcellularLocation>
        <location evidence="1">Membrane</location>
        <topology evidence="1">Multi-pass membrane protein</topology>
    </subcellularLocation>
</comment>
<dbReference type="InterPro" id="IPR039871">
    <property type="entry name" value="FAM8A1"/>
</dbReference>
<evidence type="ECO:0000313" key="9">
    <source>
        <dbReference type="EMBL" id="CAF4166376.1"/>
    </source>
</evidence>
<sequence>MQQRAKVTIADNDDDDGDDDDDAKQEISDTVEKFVQTRHVQTLKYLRHVIDENRHLRLHIEHLKRRQDYPVQSPAVVDPIDPEDPSITEIPPESPEPLLDRERSDASTNTEGEDFEKRCHELKDELINVKKQHAISRDEFQRELERVDRHNTQLEKDLKVSQHQLVITQKSLNDKQIENQTLTSTLADEKLLNDAANFRISKLDQANKILTQSLAESEQACGELELQLEELQETYQQTEQSLSTLQLEHKNKQTYINTVEKEVASLKEKLDVQLNQNQELTMDNKELQDNIIFCQQQIQEKIIQEEKYIREKQANSNFKEFVQVKRTLQTCQQENEQLKIELKRLQHNGNEYICSTNIHVNGPLARIKVASVWRRCLAEMVDFILLHAFKILIVTFLSNYLHLLDPNRLTLNSLISNLIYDEAVVFPTELFCIEIIYLIISVIFESACLTYYGATPGKRLLRLRVLKFDQLQINDDGDITIESGTVLDSIAALTRSSMKTLMATFLFPAVLVALLTSQNRQTNYDMAANSLVVELEHRVELH</sequence>
<dbReference type="PANTHER" id="PTHR13659">
    <property type="entry name" value="AUTOSOMAL HIGHLY CONSERVED PROTEIN"/>
    <property type="match status" value="1"/>
</dbReference>
<feature type="compositionally biased region" description="Acidic residues" evidence="6">
    <location>
        <begin position="11"/>
        <end position="23"/>
    </location>
</feature>
<feature type="coiled-coil region" evidence="5">
    <location>
        <begin position="321"/>
        <end position="348"/>
    </location>
</feature>
<gene>
    <name evidence="9" type="ORF">UJA718_LOCUS4403</name>
</gene>
<evidence type="ECO:0000256" key="4">
    <source>
        <dbReference type="ARBA" id="ARBA00023136"/>
    </source>
</evidence>